<comment type="caution">
    <text evidence="1">The sequence shown here is derived from an EMBL/GenBank/DDBJ whole genome shotgun (WGS) entry which is preliminary data.</text>
</comment>
<evidence type="ECO:0000313" key="1">
    <source>
        <dbReference type="EMBL" id="MEF2114646.1"/>
    </source>
</evidence>
<proteinExistence type="predicted"/>
<protein>
    <submittedName>
        <fullName evidence="1">Uncharacterized protein</fullName>
    </submittedName>
</protein>
<gene>
    <name evidence="1" type="ORF">SJI18_20365</name>
</gene>
<evidence type="ECO:0000313" key="2">
    <source>
        <dbReference type="Proteomes" id="UP001498469"/>
    </source>
</evidence>
<dbReference type="Proteomes" id="UP001498469">
    <property type="component" value="Unassembled WGS sequence"/>
</dbReference>
<name>A0ABU7UTP5_9CLOT</name>
<sequence>MNTTGMIRGYMSKNMQAQEFIKVVMSMNLIKKLQSPYGVDRFLLQEFEKQGFKFDKNRSQYIQYCFGIYKMLMN</sequence>
<reference evidence="1 2" key="1">
    <citation type="submission" date="2023-11" db="EMBL/GenBank/DDBJ databases">
        <title>Draft genome sequence of a psychrophilic Clostridium strain from permafrost water brine.</title>
        <authorList>
            <person name="Shcherbakova V.A."/>
            <person name="Trubitsyn V.E."/>
            <person name="Zakharyuk A.G."/>
        </authorList>
    </citation>
    <scope>NUCLEOTIDE SEQUENCE [LARGE SCALE GENOMIC DNA]</scope>
    <source>
        <strain evidence="1 2">14F</strain>
    </source>
</reference>
<dbReference type="EMBL" id="JAZHFS010000026">
    <property type="protein sequence ID" value="MEF2114646.1"/>
    <property type="molecule type" value="Genomic_DNA"/>
</dbReference>
<dbReference type="RefSeq" id="WP_216255484.1">
    <property type="nucleotide sequence ID" value="NZ_JAZHFS010000026.1"/>
</dbReference>
<keyword evidence="2" id="KW-1185">Reference proteome</keyword>
<accession>A0ABU7UTP5</accession>
<organism evidence="1 2">
    <name type="scientific">Clostridium frigoriphilum</name>
    <dbReference type="NCBI Taxonomy" id="443253"/>
    <lineage>
        <taxon>Bacteria</taxon>
        <taxon>Bacillati</taxon>
        <taxon>Bacillota</taxon>
        <taxon>Clostridia</taxon>
        <taxon>Eubacteriales</taxon>
        <taxon>Clostridiaceae</taxon>
        <taxon>Clostridium</taxon>
    </lineage>
</organism>